<keyword evidence="1" id="KW-0812">Transmembrane</keyword>
<dbReference type="RefSeq" id="XP_002110722.1">
    <property type="nucleotide sequence ID" value="XM_002110686.1"/>
</dbReference>
<feature type="transmembrane region" description="Helical" evidence="1">
    <location>
        <begin position="470"/>
        <end position="490"/>
    </location>
</feature>
<name>B3RQN4_TRIAD</name>
<sequence>MVTMKYKQNIATLQVTHHTQNSQKYALTRKEKQPPSRVNLKMIDKNLLLGVAHLILVAGNAAIAVAGWIILKEYKSEYLYVGMLLPSIGLTGAGFSTFAYRIKPQCFTLIGIIISSVLSVIGEIYTITAFFFALGLYHYHDSGQMLAVTLITILLSLQILIFSIYNIVRCYRHMKALYACRERSQEHHNTVNESDETSSLYTDKFCYSPSSITSSFNTIVHNHRIMGIAQIITGTISFVLGLVCLFVLTDAFTLANSYLGAMVITSGAVTLLSHRYPKLSSTSLWSLILTRASSLWSISTTFSSLLYYLSTALRRETHLTYTVLFIISLWGAVGNFIISICITVLKVKRQRSPFFTFIIFNQFGSTTTTGQLMIRACFAFLGLLTLIVGVVESFVGTSSHIFIALAVGCQLILTGHFGNNLVIKNLENEAIAYFILLTTSLVFIVGYIILTIAEFTTLLSLQPQLVNTGVVAMFCVNEIILLPVLIICIYEAITCGHQVGLCSRDKFSANYHLPKEQPCQRSMVAMHNDINLEIVEAKV</sequence>
<feature type="transmembrane region" description="Helical" evidence="1">
    <location>
        <begin position="372"/>
        <end position="395"/>
    </location>
</feature>
<feature type="transmembrane region" description="Helical" evidence="1">
    <location>
        <begin position="47"/>
        <end position="71"/>
    </location>
</feature>
<dbReference type="AlphaFoldDB" id="B3RQN4"/>
<feature type="transmembrane region" description="Helical" evidence="1">
    <location>
        <begin position="430"/>
        <end position="450"/>
    </location>
</feature>
<feature type="transmembrane region" description="Helical" evidence="1">
    <location>
        <begin position="254"/>
        <end position="272"/>
    </location>
</feature>
<dbReference type="PhylomeDB" id="B3RQN4"/>
<dbReference type="EMBL" id="DS985243">
    <property type="protein sequence ID" value="EDV26726.1"/>
    <property type="molecule type" value="Genomic_DNA"/>
</dbReference>
<reference evidence="2 3" key="1">
    <citation type="journal article" date="2008" name="Nature">
        <title>The Trichoplax genome and the nature of placozoans.</title>
        <authorList>
            <person name="Srivastava M."/>
            <person name="Begovic E."/>
            <person name="Chapman J."/>
            <person name="Putnam N.H."/>
            <person name="Hellsten U."/>
            <person name="Kawashima T."/>
            <person name="Kuo A."/>
            <person name="Mitros T."/>
            <person name="Salamov A."/>
            <person name="Carpenter M.L."/>
            <person name="Signorovitch A.Y."/>
            <person name="Moreno M.A."/>
            <person name="Kamm K."/>
            <person name="Grimwood J."/>
            <person name="Schmutz J."/>
            <person name="Shapiro H."/>
            <person name="Grigoriev I.V."/>
            <person name="Buss L.W."/>
            <person name="Schierwater B."/>
            <person name="Dellaporta S.L."/>
            <person name="Rokhsar D.S."/>
        </authorList>
    </citation>
    <scope>NUCLEOTIDE SEQUENCE [LARGE SCALE GENOMIC DNA]</scope>
    <source>
        <strain evidence="2 3">Grell-BS-1999</strain>
    </source>
</reference>
<dbReference type="Proteomes" id="UP000009022">
    <property type="component" value="Unassembled WGS sequence"/>
</dbReference>
<feature type="transmembrane region" description="Helical" evidence="1">
    <location>
        <begin position="145"/>
        <end position="168"/>
    </location>
</feature>
<organism evidence="2 3">
    <name type="scientific">Trichoplax adhaerens</name>
    <name type="common">Trichoplax reptans</name>
    <dbReference type="NCBI Taxonomy" id="10228"/>
    <lineage>
        <taxon>Eukaryota</taxon>
        <taxon>Metazoa</taxon>
        <taxon>Placozoa</taxon>
        <taxon>Uniplacotomia</taxon>
        <taxon>Trichoplacea</taxon>
        <taxon>Trichoplacidae</taxon>
        <taxon>Trichoplax</taxon>
    </lineage>
</organism>
<feature type="transmembrane region" description="Helical" evidence="1">
    <location>
        <begin position="77"/>
        <end position="100"/>
    </location>
</feature>
<protein>
    <submittedName>
        <fullName evidence="2">Uncharacterized protein</fullName>
    </submittedName>
</protein>
<dbReference type="GeneID" id="6751935"/>
<feature type="transmembrane region" description="Helical" evidence="1">
    <location>
        <begin position="225"/>
        <end position="248"/>
    </location>
</feature>
<keyword evidence="1" id="KW-1133">Transmembrane helix</keyword>
<keyword evidence="3" id="KW-1185">Reference proteome</keyword>
<proteinExistence type="predicted"/>
<feature type="transmembrane region" description="Helical" evidence="1">
    <location>
        <begin position="107"/>
        <end position="133"/>
    </location>
</feature>
<feature type="transmembrane region" description="Helical" evidence="1">
    <location>
        <begin position="284"/>
        <end position="309"/>
    </location>
</feature>
<evidence type="ECO:0000256" key="1">
    <source>
        <dbReference type="SAM" id="Phobius"/>
    </source>
</evidence>
<gene>
    <name evidence="2" type="ORF">TRIADDRAFT_55052</name>
</gene>
<accession>B3RQN4</accession>
<evidence type="ECO:0000313" key="2">
    <source>
        <dbReference type="EMBL" id="EDV26726.1"/>
    </source>
</evidence>
<dbReference type="HOGENOM" id="CLU_567834_0_0_1"/>
<evidence type="ECO:0000313" key="3">
    <source>
        <dbReference type="Proteomes" id="UP000009022"/>
    </source>
</evidence>
<dbReference type="KEGG" id="tad:TRIADDRAFT_55052"/>
<feature type="transmembrane region" description="Helical" evidence="1">
    <location>
        <begin position="401"/>
        <end position="418"/>
    </location>
</feature>
<keyword evidence="1" id="KW-0472">Membrane</keyword>
<dbReference type="CTD" id="6751935"/>
<feature type="transmembrane region" description="Helical" evidence="1">
    <location>
        <begin position="321"/>
        <end position="345"/>
    </location>
</feature>
<dbReference type="InParanoid" id="B3RQN4"/>